<accession>A0A1G8V2C0</accession>
<dbReference type="PANTHER" id="PTHR23152">
    <property type="entry name" value="2-OXOGLUTARATE DEHYDROGENASE"/>
    <property type="match status" value="1"/>
</dbReference>
<dbReference type="STRING" id="586411.SAMN05216187_101193"/>
<evidence type="ECO:0000256" key="6">
    <source>
        <dbReference type="ARBA" id="ARBA00051911"/>
    </source>
</evidence>
<organism evidence="9 10">
    <name type="scientific">Jeotgalicoccus aerolatus</name>
    <dbReference type="NCBI Taxonomy" id="709510"/>
    <lineage>
        <taxon>Bacteria</taxon>
        <taxon>Bacillati</taxon>
        <taxon>Bacillota</taxon>
        <taxon>Bacilli</taxon>
        <taxon>Bacillales</taxon>
        <taxon>Staphylococcaceae</taxon>
        <taxon>Jeotgalicoccus</taxon>
    </lineage>
</organism>
<evidence type="ECO:0000256" key="3">
    <source>
        <dbReference type="ARBA" id="ARBA00023002"/>
    </source>
</evidence>
<dbReference type="Pfam" id="PF02779">
    <property type="entry name" value="Transket_pyr"/>
    <property type="match status" value="1"/>
</dbReference>
<evidence type="ECO:0000256" key="1">
    <source>
        <dbReference type="ARBA" id="ARBA00001964"/>
    </source>
</evidence>
<dbReference type="InterPro" id="IPR011603">
    <property type="entry name" value="2oxoglutarate_DH_E1"/>
</dbReference>
<feature type="domain" description="Transketolase-like pyrimidine-binding" evidence="7">
    <location>
        <begin position="589"/>
        <end position="785"/>
    </location>
</feature>
<reference evidence="9" key="1">
    <citation type="submission" date="2016-10" db="EMBL/GenBank/DDBJ databases">
        <authorList>
            <person name="de Groot N.N."/>
        </authorList>
    </citation>
    <scope>NUCLEOTIDE SEQUENCE [LARGE SCALE GENOMIC DNA]</scope>
    <source>
        <strain evidence="9">CGMCC 1.8911</strain>
    </source>
</reference>
<dbReference type="InterPro" id="IPR005475">
    <property type="entry name" value="Transketolase-like_Pyr-bd"/>
</dbReference>
<sequence length="932" mass="104992">MQQNEVENAPVRFGTNLGMILEYFDMYKEDPNSVSEEMQLLFESISTNEGSNTRQSEKALSSAGQDKIKGILQWLNDIRQYGHLKADVYPLYKPEINNAPDFDFNAYGFTDADLESLPADIVSEALGSKFDNALDAARYLEQLYTSPLSYEYTHINNSEERDWLQNAIESHGEINLSNEEKLHLFKELVKTEGFEKYLHKNFVGAKRFSIEGVDSLVPMLDHLLLRMAEENIPHLQIGMAHRGRLNVLTHTLQKPYAMMLSEFMSTDPMKFLPEDGSLKLTNGWMGDVKYHLGGVKTRTDKGIEQTVTLANNPSHLEIVGPVVQGRTRAQQEQTNQAGKAVHDVDNSVGVIIHGDAAFPGQGVNPESMNLSNLEGYSVGGALHIITNNRIGFTTEEWDGRSTLYASDIAKGFDMPVFHVNADRPEYVLRVIDIAIQYRQKFKKDLVIDLIGYRRYGHNEMDEPMTTNPELYNEVNNYPSIDNLYGDQLVSEGVITEEDKNNIMQAIQDELRAEHDKIDKADTVVTKDIKTPDEILEGHANEVEEDITLDRLAKINEELLDYPEDFAPMKKLNNVLSRRKKPFEDDSALVDWAHAEALAFATINQDGTAIRFTGEDAERGTFAHRHAVLHDPETGKKHTPLHNISDAKASFELYNSPLTEMAVVAYEYGYNVENNSALTIWEAQYGDFSNMAQPIFDVFMSSAHSKWGERTALTLLLPHAQEGQGPEHSSARLEKYLQLCAENNMTVVNLSSSANYFHLLRRQAKYLNTEKMRPLVVMSPKSLLRNATASQPVSEFVNNQFHEIIVPEYKKTKVKTAVIASGKVAVDLLEAQAKAETENDELLIIRLEQLYPFPAEAIKAVFDDLTNLKEVRFVQEEPQNQGAYHFILPYLLDLVPAKAELNYVGRKASASTAEGNGGSYKLVQQSIIEKALK</sequence>
<comment type="catalytic activity">
    <reaction evidence="6">
        <text>N(6)-[(R)-lipoyl]-L-lysyl-[protein] + 2-oxoglutarate + H(+) = N(6)-[(R)-S(8)-succinyldihydrolipoyl]-L-lysyl-[protein] + CO2</text>
        <dbReference type="Rhea" id="RHEA:12188"/>
        <dbReference type="Rhea" id="RHEA-COMP:10474"/>
        <dbReference type="Rhea" id="RHEA-COMP:20092"/>
        <dbReference type="ChEBI" id="CHEBI:15378"/>
        <dbReference type="ChEBI" id="CHEBI:16526"/>
        <dbReference type="ChEBI" id="CHEBI:16810"/>
        <dbReference type="ChEBI" id="CHEBI:83099"/>
        <dbReference type="ChEBI" id="CHEBI:83120"/>
        <dbReference type="EC" id="1.2.4.2"/>
    </reaction>
</comment>
<dbReference type="InterPro" id="IPR029061">
    <property type="entry name" value="THDP-binding"/>
</dbReference>
<dbReference type="Proteomes" id="UP000242700">
    <property type="component" value="Unassembled WGS sequence"/>
</dbReference>
<dbReference type="PANTHER" id="PTHR23152:SF4">
    <property type="entry name" value="2-OXOADIPATE DEHYDROGENASE COMPLEX COMPONENT E1"/>
    <property type="match status" value="1"/>
</dbReference>
<evidence type="ECO:0000313" key="8">
    <source>
        <dbReference type="EMBL" id="MBP1951836.1"/>
    </source>
</evidence>
<dbReference type="RefSeq" id="WP_092594757.1">
    <property type="nucleotide sequence ID" value="NZ_BMCN01000001.1"/>
</dbReference>
<comment type="cofactor">
    <cofactor evidence="1">
        <name>thiamine diphosphate</name>
        <dbReference type="ChEBI" id="CHEBI:58937"/>
    </cofactor>
</comment>
<evidence type="ECO:0000259" key="7">
    <source>
        <dbReference type="SMART" id="SM00861"/>
    </source>
</evidence>
<reference evidence="10" key="2">
    <citation type="submission" date="2016-10" db="EMBL/GenBank/DDBJ databases">
        <authorList>
            <person name="Varghese N."/>
            <person name="Submissions S."/>
        </authorList>
    </citation>
    <scope>NUCLEOTIDE SEQUENCE [LARGE SCALE GENOMIC DNA]</scope>
    <source>
        <strain evidence="10">CGMCC 1.8911</strain>
    </source>
</reference>
<dbReference type="NCBIfam" id="NF006914">
    <property type="entry name" value="PRK09404.1"/>
    <property type="match status" value="1"/>
</dbReference>
<dbReference type="Proteomes" id="UP001519348">
    <property type="component" value="Unassembled WGS sequence"/>
</dbReference>
<name>A0A1G8V2C0_9STAP</name>
<dbReference type="EC" id="1.2.4.2" evidence="2"/>
<evidence type="ECO:0000313" key="9">
    <source>
        <dbReference type="EMBL" id="SDJ60256.1"/>
    </source>
</evidence>
<dbReference type="InterPro" id="IPR042179">
    <property type="entry name" value="KGD_C_sf"/>
</dbReference>
<dbReference type="GO" id="GO:0045252">
    <property type="term" value="C:oxoglutarate dehydrogenase complex"/>
    <property type="evidence" value="ECO:0007669"/>
    <property type="project" value="TreeGrafter"/>
</dbReference>
<proteinExistence type="predicted"/>
<reference evidence="8 11" key="3">
    <citation type="submission" date="2021-03" db="EMBL/GenBank/DDBJ databases">
        <title>Genomic Encyclopedia of Type Strains, Phase IV (KMG-IV): sequencing the most valuable type-strain genomes for metagenomic binning, comparative biology and taxonomic classification.</title>
        <authorList>
            <person name="Goeker M."/>
        </authorList>
    </citation>
    <scope>NUCLEOTIDE SEQUENCE [LARGE SCALE GENOMIC DNA]</scope>
    <source>
        <strain evidence="8 11">DSM 22420</strain>
    </source>
</reference>
<dbReference type="InterPro" id="IPR031717">
    <property type="entry name" value="ODO-1/KGD_C"/>
</dbReference>
<keyword evidence="5" id="KW-0324">Glycolysis</keyword>
<dbReference type="EMBL" id="FNFI01000001">
    <property type="protein sequence ID" value="SDJ60256.1"/>
    <property type="molecule type" value="Genomic_DNA"/>
</dbReference>
<dbReference type="InterPro" id="IPR001017">
    <property type="entry name" value="DH_E1"/>
</dbReference>
<dbReference type="Pfam" id="PF00676">
    <property type="entry name" value="E1_dh"/>
    <property type="match status" value="1"/>
</dbReference>
<dbReference type="PIRSF" id="PIRSF000157">
    <property type="entry name" value="Oxoglu_dh_E1"/>
    <property type="match status" value="1"/>
</dbReference>
<dbReference type="NCBIfam" id="NF008907">
    <property type="entry name" value="PRK12270.1"/>
    <property type="match status" value="1"/>
</dbReference>
<evidence type="ECO:0000313" key="11">
    <source>
        <dbReference type="Proteomes" id="UP001519348"/>
    </source>
</evidence>
<evidence type="ECO:0000256" key="4">
    <source>
        <dbReference type="ARBA" id="ARBA00023052"/>
    </source>
</evidence>
<dbReference type="CDD" id="cd02016">
    <property type="entry name" value="TPP_E1_OGDC_like"/>
    <property type="match status" value="1"/>
</dbReference>
<keyword evidence="11" id="KW-1185">Reference proteome</keyword>
<dbReference type="GO" id="GO:0006096">
    <property type="term" value="P:glycolytic process"/>
    <property type="evidence" value="ECO:0007669"/>
    <property type="project" value="UniProtKB-KW"/>
</dbReference>
<keyword evidence="3 8" id="KW-0560">Oxidoreductase</keyword>
<gene>
    <name evidence="8" type="ORF">J2Z27_000871</name>
    <name evidence="9" type="ORF">SAMN05216187_101193</name>
</gene>
<protein>
    <recommendedName>
        <fullName evidence="2">oxoglutarate dehydrogenase (succinyl-transferring)</fullName>
        <ecNumber evidence="2">1.2.4.2</ecNumber>
    </recommendedName>
</protein>
<dbReference type="GO" id="GO:0005829">
    <property type="term" value="C:cytosol"/>
    <property type="evidence" value="ECO:0007669"/>
    <property type="project" value="TreeGrafter"/>
</dbReference>
<dbReference type="Gene3D" id="3.40.50.12470">
    <property type="match status" value="1"/>
</dbReference>
<dbReference type="FunFam" id="3.40.50.970:FF:000036">
    <property type="entry name" value="2-oxoglutarate dehydrogenase E1 component"/>
    <property type="match status" value="1"/>
</dbReference>
<dbReference type="EMBL" id="JAGGKN010000002">
    <property type="protein sequence ID" value="MBP1951836.1"/>
    <property type="molecule type" value="Genomic_DNA"/>
</dbReference>
<dbReference type="GO" id="GO:0006099">
    <property type="term" value="P:tricarboxylic acid cycle"/>
    <property type="evidence" value="ECO:0007669"/>
    <property type="project" value="TreeGrafter"/>
</dbReference>
<dbReference type="Gene3D" id="3.40.50.970">
    <property type="match status" value="1"/>
</dbReference>
<evidence type="ECO:0000313" key="10">
    <source>
        <dbReference type="Proteomes" id="UP000242700"/>
    </source>
</evidence>
<dbReference type="GO" id="GO:0030976">
    <property type="term" value="F:thiamine pyrophosphate binding"/>
    <property type="evidence" value="ECO:0007669"/>
    <property type="project" value="InterPro"/>
</dbReference>
<evidence type="ECO:0000256" key="5">
    <source>
        <dbReference type="ARBA" id="ARBA00023152"/>
    </source>
</evidence>
<dbReference type="SMART" id="SM00861">
    <property type="entry name" value="Transket_pyr"/>
    <property type="match status" value="1"/>
</dbReference>
<dbReference type="Pfam" id="PF16870">
    <property type="entry name" value="OxoGdeHyase_C"/>
    <property type="match status" value="1"/>
</dbReference>
<dbReference type="GO" id="GO:0004591">
    <property type="term" value="F:oxoglutarate dehydrogenase (succinyl-transferring) activity"/>
    <property type="evidence" value="ECO:0007669"/>
    <property type="project" value="UniProtKB-EC"/>
</dbReference>
<dbReference type="Gene3D" id="3.40.50.11610">
    <property type="entry name" value="Multifunctional 2-oxoglutarate metabolism enzyme, C-terminal domain"/>
    <property type="match status" value="1"/>
</dbReference>
<dbReference type="AlphaFoldDB" id="A0A1G8V2C0"/>
<dbReference type="SUPFAM" id="SSF52518">
    <property type="entry name" value="Thiamin diphosphate-binding fold (THDP-binding)"/>
    <property type="match status" value="2"/>
</dbReference>
<dbReference type="NCBIfam" id="TIGR00239">
    <property type="entry name" value="2oxo_dh_E1"/>
    <property type="match status" value="1"/>
</dbReference>
<dbReference type="OrthoDB" id="9759785at2"/>
<keyword evidence="4" id="KW-0786">Thiamine pyrophosphate</keyword>
<evidence type="ECO:0000256" key="2">
    <source>
        <dbReference type="ARBA" id="ARBA00012280"/>
    </source>
</evidence>